<protein>
    <submittedName>
        <fullName evidence="2">Uncharacterized protein</fullName>
    </submittedName>
</protein>
<keyword evidence="3" id="KW-1185">Reference proteome</keyword>
<feature type="compositionally biased region" description="Polar residues" evidence="1">
    <location>
        <begin position="45"/>
        <end position="56"/>
    </location>
</feature>
<evidence type="ECO:0000313" key="2">
    <source>
        <dbReference type="EMBL" id="KAG2178608.1"/>
    </source>
</evidence>
<comment type="caution">
    <text evidence="2">The sequence shown here is derived from an EMBL/GenBank/DDBJ whole genome shotgun (WGS) entry which is preliminary data.</text>
</comment>
<feature type="region of interest" description="Disordered" evidence="1">
    <location>
        <begin position="30"/>
        <end position="101"/>
    </location>
</feature>
<organism evidence="2 3">
    <name type="scientific">Umbelopsis vinacea</name>
    <dbReference type="NCBI Taxonomy" id="44442"/>
    <lineage>
        <taxon>Eukaryota</taxon>
        <taxon>Fungi</taxon>
        <taxon>Fungi incertae sedis</taxon>
        <taxon>Mucoromycota</taxon>
        <taxon>Mucoromycotina</taxon>
        <taxon>Umbelopsidomycetes</taxon>
        <taxon>Umbelopsidales</taxon>
        <taxon>Umbelopsidaceae</taxon>
        <taxon>Umbelopsis</taxon>
    </lineage>
</organism>
<gene>
    <name evidence="2" type="ORF">INT44_001761</name>
</gene>
<sequence length="126" mass="14108">MTLTVTEDAKRQLYQKTVYSSLKATGEYLQVAKQTENREEEDEQTPQNLVDSSASGVENLKDGNEVKDEKDQGEESSGDSQHVIDNHDEREMGIRAKTPCRAVTAKEYRQADGENYSSNYVTSLLG</sequence>
<proteinExistence type="predicted"/>
<reference evidence="2" key="1">
    <citation type="submission" date="2020-12" db="EMBL/GenBank/DDBJ databases">
        <title>Metabolic potential, ecology and presence of endohyphal bacteria is reflected in genomic diversity of Mucoromycotina.</title>
        <authorList>
            <person name="Muszewska A."/>
            <person name="Okrasinska A."/>
            <person name="Steczkiewicz K."/>
            <person name="Drgas O."/>
            <person name="Orlowska M."/>
            <person name="Perlinska-Lenart U."/>
            <person name="Aleksandrzak-Piekarczyk T."/>
            <person name="Szatraj K."/>
            <person name="Zielenkiewicz U."/>
            <person name="Pilsyk S."/>
            <person name="Malc E."/>
            <person name="Mieczkowski P."/>
            <person name="Kruszewska J.S."/>
            <person name="Biernat P."/>
            <person name="Pawlowska J."/>
        </authorList>
    </citation>
    <scope>NUCLEOTIDE SEQUENCE</scope>
    <source>
        <strain evidence="2">WA0000051536</strain>
    </source>
</reference>
<accession>A0A8H7PR19</accession>
<dbReference type="EMBL" id="JAEPRA010000011">
    <property type="protein sequence ID" value="KAG2178608.1"/>
    <property type="molecule type" value="Genomic_DNA"/>
</dbReference>
<feature type="compositionally biased region" description="Basic and acidic residues" evidence="1">
    <location>
        <begin position="59"/>
        <end position="70"/>
    </location>
</feature>
<evidence type="ECO:0000256" key="1">
    <source>
        <dbReference type="SAM" id="MobiDB-lite"/>
    </source>
</evidence>
<evidence type="ECO:0000313" key="3">
    <source>
        <dbReference type="Proteomes" id="UP000612746"/>
    </source>
</evidence>
<dbReference type="AlphaFoldDB" id="A0A8H7PR19"/>
<dbReference type="Proteomes" id="UP000612746">
    <property type="component" value="Unassembled WGS sequence"/>
</dbReference>
<name>A0A8H7PR19_9FUNG</name>
<feature type="compositionally biased region" description="Basic and acidic residues" evidence="1">
    <location>
        <begin position="82"/>
        <end position="94"/>
    </location>
</feature>